<dbReference type="SUPFAM" id="SSF51306">
    <property type="entry name" value="LexA/Signal peptidase"/>
    <property type="match status" value="1"/>
</dbReference>
<dbReference type="AlphaFoldDB" id="A0AAX2GXQ3"/>
<evidence type="ECO:0000259" key="5">
    <source>
        <dbReference type="Pfam" id="PF00717"/>
    </source>
</evidence>
<dbReference type="Pfam" id="PF00717">
    <property type="entry name" value="Peptidase_S24"/>
    <property type="match status" value="1"/>
</dbReference>
<keyword evidence="2" id="KW-0238">DNA-binding</keyword>
<proteinExistence type="predicted"/>
<evidence type="ECO:0000313" key="6">
    <source>
        <dbReference type="EMBL" id="AMD84773.1"/>
    </source>
</evidence>
<reference evidence="6 8" key="1">
    <citation type="submission" date="2016-02" db="EMBL/GenBank/DDBJ databases">
        <authorList>
            <person name="Holder M.E."/>
            <person name="Ajami N.J."/>
            <person name="Petrosino J.F."/>
        </authorList>
    </citation>
    <scope>NUCLEOTIDE SEQUENCE [LARGE SCALE GENOMIC DNA]</scope>
    <source>
        <strain evidence="6 8">CCUG 32990</strain>
    </source>
</reference>
<dbReference type="GO" id="GO:0003677">
    <property type="term" value="F:DNA binding"/>
    <property type="evidence" value="ECO:0007669"/>
    <property type="project" value="UniProtKB-KW"/>
</dbReference>
<sequence length="251" mass="29078">MAERQSKRKTQEEKTEISGRIGEAFQHIRKSTEYVTQTMVAEKMAESRSNLSSAINGNPKYATEGLALKLSKAFPQINFNWLLTGEGEMVDKRKSHLHNEVIQVPEDDYMEVEYVPLETSGGKLGFGMDEVDESQRVTRLMPREYAKGHYLVIKVYGDSMDDGTKKAIAEGDEVLVRKWEEQIEYIPLRRKLFVITTERGSVIKQITEVNMKKQYIKCHSFNPDYEDYKIPFEQIYQLFTVEKIVNSKIVF</sequence>
<evidence type="ECO:0000313" key="8">
    <source>
        <dbReference type="Proteomes" id="UP000065822"/>
    </source>
</evidence>
<dbReference type="Proteomes" id="UP000065822">
    <property type="component" value="Chromosome"/>
</dbReference>
<evidence type="ECO:0000313" key="7">
    <source>
        <dbReference type="EMBL" id="SNV07615.1"/>
    </source>
</evidence>
<organism evidence="7 9">
    <name type="scientific">Capnocytophaga haemolytica</name>
    <dbReference type="NCBI Taxonomy" id="45243"/>
    <lineage>
        <taxon>Bacteria</taxon>
        <taxon>Pseudomonadati</taxon>
        <taxon>Bacteroidota</taxon>
        <taxon>Flavobacteriia</taxon>
        <taxon>Flavobacteriales</taxon>
        <taxon>Flavobacteriaceae</taxon>
        <taxon>Capnocytophaga</taxon>
    </lineage>
</organism>
<dbReference type="CDD" id="cd06529">
    <property type="entry name" value="S24_LexA-like"/>
    <property type="match status" value="1"/>
</dbReference>
<keyword evidence="3" id="KW-0804">Transcription</keyword>
<dbReference type="InterPro" id="IPR036286">
    <property type="entry name" value="LexA/Signal_pep-like_sf"/>
</dbReference>
<dbReference type="RefSeq" id="WP_066428563.1">
    <property type="nucleotide sequence ID" value="NZ_CP014227.1"/>
</dbReference>
<feature type="domain" description="Peptidase S24/S26A/S26B/S26C" evidence="5">
    <location>
        <begin position="125"/>
        <end position="234"/>
    </location>
</feature>
<evidence type="ECO:0000256" key="2">
    <source>
        <dbReference type="ARBA" id="ARBA00023125"/>
    </source>
</evidence>
<dbReference type="EMBL" id="CP014227">
    <property type="protein sequence ID" value="AMD84773.1"/>
    <property type="molecule type" value="Genomic_DNA"/>
</dbReference>
<gene>
    <name evidence="6" type="ORF">AXF12_04105</name>
    <name evidence="7" type="ORF">SAMEA44541418_00913</name>
</gene>
<accession>A0AAX2GXQ3</accession>
<dbReference type="Gene3D" id="1.10.260.40">
    <property type="entry name" value="lambda repressor-like DNA-binding domains"/>
    <property type="match status" value="1"/>
</dbReference>
<feature type="compositionally biased region" description="Basic and acidic residues" evidence="4">
    <location>
        <begin position="1"/>
        <end position="17"/>
    </location>
</feature>
<dbReference type="InterPro" id="IPR015927">
    <property type="entry name" value="Peptidase_S24_S26A/B/C"/>
</dbReference>
<evidence type="ECO:0000256" key="1">
    <source>
        <dbReference type="ARBA" id="ARBA00023015"/>
    </source>
</evidence>
<dbReference type="KEGG" id="chg:AXF12_04105"/>
<dbReference type="PANTHER" id="PTHR40661">
    <property type="match status" value="1"/>
</dbReference>
<keyword evidence="8" id="KW-1185">Reference proteome</keyword>
<name>A0AAX2GXQ3_9FLAO</name>
<dbReference type="InterPro" id="IPR039418">
    <property type="entry name" value="LexA-like"/>
</dbReference>
<feature type="region of interest" description="Disordered" evidence="4">
    <location>
        <begin position="1"/>
        <end position="22"/>
    </location>
</feature>
<evidence type="ECO:0000256" key="3">
    <source>
        <dbReference type="ARBA" id="ARBA00023163"/>
    </source>
</evidence>
<protein>
    <recommendedName>
        <fullName evidence="5">Peptidase S24/S26A/S26B/S26C domain-containing protein</fullName>
    </recommendedName>
</protein>
<keyword evidence="1" id="KW-0805">Transcription regulation</keyword>
<dbReference type="InterPro" id="IPR010982">
    <property type="entry name" value="Lambda_DNA-bd_dom_sf"/>
</dbReference>
<evidence type="ECO:0000313" key="9">
    <source>
        <dbReference type="Proteomes" id="UP000215539"/>
    </source>
</evidence>
<dbReference type="Proteomes" id="UP000215539">
    <property type="component" value="Chromosome 1"/>
</dbReference>
<reference evidence="7 9" key="2">
    <citation type="submission" date="2017-06" db="EMBL/GenBank/DDBJ databases">
        <authorList>
            <consortium name="Pathogen Informatics"/>
        </authorList>
    </citation>
    <scope>NUCLEOTIDE SEQUENCE [LARGE SCALE GENOMIC DNA]</scope>
    <source>
        <strain evidence="7 9">NCTC12947</strain>
    </source>
</reference>
<evidence type="ECO:0000256" key="4">
    <source>
        <dbReference type="SAM" id="MobiDB-lite"/>
    </source>
</evidence>
<dbReference type="PANTHER" id="PTHR40661:SF1">
    <property type="entry name" value="HTH CRO_C1-TYPE DOMAIN-CONTAINING PROTEIN"/>
    <property type="match status" value="1"/>
</dbReference>
<dbReference type="EMBL" id="LT906449">
    <property type="protein sequence ID" value="SNV07615.1"/>
    <property type="molecule type" value="Genomic_DNA"/>
</dbReference>
<dbReference type="Gene3D" id="2.10.109.10">
    <property type="entry name" value="Umud Fragment, subunit A"/>
    <property type="match status" value="1"/>
</dbReference>